<keyword evidence="7" id="KW-0539">Nucleus</keyword>
<keyword evidence="2" id="KW-0479">Metal-binding</keyword>
<keyword evidence="11" id="KW-1185">Reference proteome</keyword>
<dbReference type="EMBL" id="JAJJMA010204340">
    <property type="protein sequence ID" value="MCL7039726.1"/>
    <property type="molecule type" value="Genomic_DNA"/>
</dbReference>
<evidence type="ECO:0000256" key="8">
    <source>
        <dbReference type="SAM" id="MobiDB-lite"/>
    </source>
</evidence>
<dbReference type="GO" id="GO:0005634">
    <property type="term" value="C:nucleus"/>
    <property type="evidence" value="ECO:0007669"/>
    <property type="project" value="UniProtKB-SubCell"/>
</dbReference>
<feature type="domain" description="PARP-type" evidence="9">
    <location>
        <begin position="9"/>
        <end position="88"/>
    </location>
</feature>
<dbReference type="GO" id="GO:0003690">
    <property type="term" value="F:double-stranded DNA binding"/>
    <property type="evidence" value="ECO:0007669"/>
    <property type="project" value="TreeGrafter"/>
</dbReference>
<feature type="compositionally biased region" description="Basic and acidic residues" evidence="8">
    <location>
        <begin position="92"/>
        <end position="114"/>
    </location>
</feature>
<dbReference type="FunFam" id="3.30.1740.10:FF:000006">
    <property type="entry name" value="Poly [ADP-ribose] polymerase"/>
    <property type="match status" value="1"/>
</dbReference>
<evidence type="ECO:0000256" key="3">
    <source>
        <dbReference type="ARBA" id="ARBA00022737"/>
    </source>
</evidence>
<dbReference type="GO" id="GO:0006281">
    <property type="term" value="P:DNA repair"/>
    <property type="evidence" value="ECO:0007669"/>
    <property type="project" value="TreeGrafter"/>
</dbReference>
<feature type="non-terminal residue" evidence="10">
    <location>
        <position position="409"/>
    </location>
</feature>
<organism evidence="10 11">
    <name type="scientific">Papaver nudicaule</name>
    <name type="common">Iceland poppy</name>
    <dbReference type="NCBI Taxonomy" id="74823"/>
    <lineage>
        <taxon>Eukaryota</taxon>
        <taxon>Viridiplantae</taxon>
        <taxon>Streptophyta</taxon>
        <taxon>Embryophyta</taxon>
        <taxon>Tracheophyta</taxon>
        <taxon>Spermatophyta</taxon>
        <taxon>Magnoliopsida</taxon>
        <taxon>Ranunculales</taxon>
        <taxon>Papaveraceae</taxon>
        <taxon>Papaveroideae</taxon>
        <taxon>Papaver</taxon>
    </lineage>
</organism>
<dbReference type="SMART" id="SM01336">
    <property type="entry name" value="zf-PARP"/>
    <property type="match status" value="3"/>
</dbReference>
<dbReference type="InterPro" id="IPR036957">
    <property type="entry name" value="Znf_PARP_sf"/>
</dbReference>
<comment type="subcellular location">
    <subcellularLocation>
        <location evidence="1">Nucleus</location>
    </subcellularLocation>
</comment>
<dbReference type="Pfam" id="PF00645">
    <property type="entry name" value="zf-PARP"/>
    <property type="match status" value="3"/>
</dbReference>
<dbReference type="Gene3D" id="3.30.1740.10">
    <property type="entry name" value="Zinc finger, PARP-type"/>
    <property type="match status" value="3"/>
</dbReference>
<gene>
    <name evidence="10" type="ORF">MKW94_012637</name>
</gene>
<evidence type="ECO:0000256" key="7">
    <source>
        <dbReference type="ARBA" id="ARBA00023242"/>
    </source>
</evidence>
<comment type="caution">
    <text evidence="10">The sequence shown here is derived from an EMBL/GenBank/DDBJ whole genome shotgun (WGS) entry which is preliminary data.</text>
</comment>
<feature type="domain" description="PARP-type" evidence="9">
    <location>
        <begin position="250"/>
        <end position="331"/>
    </location>
</feature>
<keyword evidence="5" id="KW-0862">Zinc</keyword>
<evidence type="ECO:0000256" key="4">
    <source>
        <dbReference type="ARBA" id="ARBA00022771"/>
    </source>
</evidence>
<feature type="domain" description="PARP-type" evidence="9">
    <location>
        <begin position="139"/>
        <end position="216"/>
    </location>
</feature>
<dbReference type="PANTHER" id="PTHR12083">
    <property type="entry name" value="BIFUNCTIONAL POLYNUCLEOTIDE PHOSPHATASE/KINASE"/>
    <property type="match status" value="1"/>
</dbReference>
<evidence type="ECO:0000259" key="9">
    <source>
        <dbReference type="PROSITE" id="PS50064"/>
    </source>
</evidence>
<keyword evidence="4" id="KW-0863">Zinc-finger</keyword>
<protein>
    <recommendedName>
        <fullName evidence="9">PARP-type domain-containing protein</fullName>
    </recommendedName>
</protein>
<dbReference type="Proteomes" id="UP001177140">
    <property type="component" value="Unassembled WGS sequence"/>
</dbReference>
<reference evidence="10" key="1">
    <citation type="submission" date="2022-03" db="EMBL/GenBank/DDBJ databases">
        <title>A functionally conserved STORR gene fusion in Papaver species that diverged 16.8 million years ago.</title>
        <authorList>
            <person name="Catania T."/>
        </authorList>
    </citation>
    <scope>NUCLEOTIDE SEQUENCE</scope>
    <source>
        <strain evidence="10">S-191538</strain>
    </source>
</reference>
<evidence type="ECO:0000256" key="5">
    <source>
        <dbReference type="ARBA" id="ARBA00022833"/>
    </source>
</evidence>
<dbReference type="AlphaFoldDB" id="A0AA41VEC4"/>
<dbReference type="GO" id="GO:0008270">
    <property type="term" value="F:zinc ion binding"/>
    <property type="evidence" value="ECO:0007669"/>
    <property type="project" value="UniProtKB-KW"/>
</dbReference>
<dbReference type="GO" id="GO:0046404">
    <property type="term" value="F:ATP-dependent polydeoxyribonucleotide 5'-hydroxyl-kinase activity"/>
    <property type="evidence" value="ECO:0007669"/>
    <property type="project" value="TreeGrafter"/>
</dbReference>
<dbReference type="GO" id="GO:0046403">
    <property type="term" value="F:polynucleotide 3'-phosphatase activity"/>
    <property type="evidence" value="ECO:0007669"/>
    <property type="project" value="TreeGrafter"/>
</dbReference>
<dbReference type="SUPFAM" id="SSF57716">
    <property type="entry name" value="Glucocorticoid receptor-like (DNA-binding domain)"/>
    <property type="match status" value="3"/>
</dbReference>
<evidence type="ECO:0000256" key="1">
    <source>
        <dbReference type="ARBA" id="ARBA00004123"/>
    </source>
</evidence>
<name>A0AA41VEC4_PAPNU</name>
<feature type="region of interest" description="Disordered" evidence="8">
    <location>
        <begin position="92"/>
        <end position="135"/>
    </location>
</feature>
<evidence type="ECO:0000256" key="6">
    <source>
        <dbReference type="ARBA" id="ARBA00023125"/>
    </source>
</evidence>
<sequence length="409" mass="45408">MASASPSKIIAEYAKSNRSTCKKCSDSISANTLRLGLHSKDPRGYDVTKWHHLNCFPTDSLQPLIHGSADKIQGFSSLKSSDQEALEKLTAECDLESKQGSDDGEKEVVEGKEKKSAKKSKVGKVNEHEEEGEQKKVKVVAEYAKSNRSSCKQCTKAIPSKTLRVGLVSSDRGFDMTRWHHLRCLSTVPLQVDSVDEIDGFPSLESNHQEALKNLLNGEPLPIEVLKEDEAALNELQESKPKTSKSSVKIVSEYAKSGRSSCKKCSEAILAKSLRLGSVIKERGHDVTRWYHPDCFPTDSQPIISLDEIDGFSSLKSCDQEALQKIMDGCDNLPKEIVVKGSDGKSSREFNVRKTDETMLDDGTESSFKKLKVAELEIAFSISDVKKQYKEATLSPNWKAFQTLIFLER</sequence>
<dbReference type="PANTHER" id="PTHR12083:SF9">
    <property type="entry name" value="BIFUNCTIONAL POLYNUCLEOTIDE PHOSPHATASE_KINASE"/>
    <property type="match status" value="1"/>
</dbReference>
<dbReference type="PROSITE" id="PS50064">
    <property type="entry name" value="ZF_PARP_2"/>
    <property type="match status" value="3"/>
</dbReference>
<keyword evidence="6" id="KW-0238">DNA-binding</keyword>
<dbReference type="InterPro" id="IPR001510">
    <property type="entry name" value="Znf_PARP"/>
</dbReference>
<evidence type="ECO:0000313" key="11">
    <source>
        <dbReference type="Proteomes" id="UP001177140"/>
    </source>
</evidence>
<proteinExistence type="predicted"/>
<evidence type="ECO:0000313" key="10">
    <source>
        <dbReference type="EMBL" id="MCL7039726.1"/>
    </source>
</evidence>
<accession>A0AA41VEC4</accession>
<keyword evidence="3" id="KW-0677">Repeat</keyword>
<evidence type="ECO:0000256" key="2">
    <source>
        <dbReference type="ARBA" id="ARBA00022723"/>
    </source>
</evidence>